<evidence type="ECO:0000256" key="1">
    <source>
        <dbReference type="SAM" id="MobiDB-lite"/>
    </source>
</evidence>
<keyword evidence="5" id="KW-1185">Reference proteome</keyword>
<proteinExistence type="predicted"/>
<feature type="transmembrane region" description="Helical" evidence="2">
    <location>
        <begin position="258"/>
        <end position="278"/>
    </location>
</feature>
<feature type="compositionally biased region" description="Low complexity" evidence="1">
    <location>
        <begin position="181"/>
        <end position="207"/>
    </location>
</feature>
<sequence>MRRSLATLLVAVLTGATGGLVVAAGPAAAAAACPQGTGVTVVVGSSVSCDANGGGTAASNFGDAGHSLTYVQRQPGAVCKVDGAPSDAGCVNMPPATAYWGLFWSDGTSGSWTYASQGVGSLSVPAGGWVAFVFQNGDGKTYPGVKPLGRAPATPAKPPASGGGSTGSPGGSTSGSGSGGSSSKPSATPGAGAPAASPSASTTAAPKPTKKPASKPTEKSSEKSSATPTAAPSAQADVVSDEPAATTSSEAEEGSGSLGWVAGILALALLGGTGLVLWRRKAAGGLS</sequence>
<keyword evidence="3" id="KW-0732">Signal</keyword>
<keyword evidence="2" id="KW-1133">Transmembrane helix</keyword>
<reference evidence="4 5" key="1">
    <citation type="submission" date="2019-11" db="EMBL/GenBank/DDBJ databases">
        <authorList>
            <person name="Li J."/>
        </authorList>
    </citation>
    <scope>NUCLEOTIDE SEQUENCE [LARGE SCALE GENOMIC DNA]</scope>
    <source>
        <strain evidence="4 5">MF47</strain>
    </source>
</reference>
<feature type="compositionally biased region" description="Gly residues" evidence="1">
    <location>
        <begin position="161"/>
        <end position="180"/>
    </location>
</feature>
<dbReference type="KEGG" id="aef:GEV26_16300"/>
<name>A0A5Q2MLS2_9ACTN</name>
<dbReference type="AlphaFoldDB" id="A0A5Q2MLS2"/>
<dbReference type="RefSeq" id="WP_153654613.1">
    <property type="nucleotide sequence ID" value="NZ_CP045737.1"/>
</dbReference>
<keyword evidence="2" id="KW-0472">Membrane</keyword>
<accession>A0A5Q2MLS2</accession>
<gene>
    <name evidence="4" type="ORF">GEV26_16300</name>
</gene>
<feature type="signal peptide" evidence="3">
    <location>
        <begin position="1"/>
        <end position="23"/>
    </location>
</feature>
<keyword evidence="2" id="KW-0812">Transmembrane</keyword>
<dbReference type="EMBL" id="CP045737">
    <property type="protein sequence ID" value="QGG42809.1"/>
    <property type="molecule type" value="Genomic_DNA"/>
</dbReference>
<evidence type="ECO:0000256" key="3">
    <source>
        <dbReference type="SAM" id="SignalP"/>
    </source>
</evidence>
<evidence type="ECO:0000256" key="2">
    <source>
        <dbReference type="SAM" id="Phobius"/>
    </source>
</evidence>
<dbReference type="PROSITE" id="PS51257">
    <property type="entry name" value="PROKAR_LIPOPROTEIN"/>
    <property type="match status" value="1"/>
</dbReference>
<evidence type="ECO:0008006" key="6">
    <source>
        <dbReference type="Google" id="ProtNLM"/>
    </source>
</evidence>
<organism evidence="4 5">
    <name type="scientific">Aeromicrobium yanjiei</name>
    <dbReference type="NCBI Taxonomy" id="2662028"/>
    <lineage>
        <taxon>Bacteria</taxon>
        <taxon>Bacillati</taxon>
        <taxon>Actinomycetota</taxon>
        <taxon>Actinomycetes</taxon>
        <taxon>Propionibacteriales</taxon>
        <taxon>Nocardioidaceae</taxon>
        <taxon>Aeromicrobium</taxon>
    </lineage>
</organism>
<evidence type="ECO:0000313" key="5">
    <source>
        <dbReference type="Proteomes" id="UP000392064"/>
    </source>
</evidence>
<feature type="compositionally biased region" description="Low complexity" evidence="1">
    <location>
        <begin position="223"/>
        <end position="234"/>
    </location>
</feature>
<feature type="compositionally biased region" description="Low complexity" evidence="1">
    <location>
        <begin position="244"/>
        <end position="258"/>
    </location>
</feature>
<protein>
    <recommendedName>
        <fullName evidence="6">LPXTG cell wall anchor domain-containing protein</fullName>
    </recommendedName>
</protein>
<feature type="chain" id="PRO_5038969003" description="LPXTG cell wall anchor domain-containing protein" evidence="3">
    <location>
        <begin position="24"/>
        <end position="287"/>
    </location>
</feature>
<dbReference type="Proteomes" id="UP000392064">
    <property type="component" value="Chromosome"/>
</dbReference>
<evidence type="ECO:0000313" key="4">
    <source>
        <dbReference type="EMBL" id="QGG42809.1"/>
    </source>
</evidence>
<feature type="region of interest" description="Disordered" evidence="1">
    <location>
        <begin position="143"/>
        <end position="258"/>
    </location>
</feature>